<dbReference type="InterPro" id="IPR040132">
    <property type="entry name" value="Tex1/THOC3"/>
</dbReference>
<evidence type="ECO:0000256" key="4">
    <source>
        <dbReference type="PROSITE-ProRule" id="PRU00221"/>
    </source>
</evidence>
<dbReference type="PANTHER" id="PTHR22839:SF0">
    <property type="entry name" value="THO COMPLEX SUBUNIT 3"/>
    <property type="match status" value="1"/>
</dbReference>
<keyword evidence="2" id="KW-0677">Repeat</keyword>
<gene>
    <name evidence="5" type="ORF">EJ05DRAFT_434170</name>
</gene>
<dbReference type="InterPro" id="IPR015943">
    <property type="entry name" value="WD40/YVTN_repeat-like_dom_sf"/>
</dbReference>
<dbReference type="PROSITE" id="PS00678">
    <property type="entry name" value="WD_REPEATS_1"/>
    <property type="match status" value="1"/>
</dbReference>
<dbReference type="GeneID" id="54482693"/>
<sequence>MAPARQKPLLKEKFVPIFSKLRTSTYVDTPLTRQPPPSHAIRTISWNALGTLIATGAADRTLRIWNPERTNVKYSTELRGHSGPVEKVEFNPTHESELASCSADGTVRLWDVRRKESIVEIKPNIGGIDLLAWKPDGGELIIGRQARVIPRSTLTPSTPLNCETPVSSLSFTHSTTNPSLLLCSTTGALTLHRYPDLSKLHTLRAHTSPLLSHSLNPPATLLATGGSDALITLWDTQDWVCVRKLDRSVGPVTSVSFSFDGSYVVGGSDEGTGLDIAHAETGEYVHSIDTNWPSPCVQWHPHRYVLAYTSDSGLRIIGASSTT</sequence>
<dbReference type="AlphaFoldDB" id="A0A6A6WJP0"/>
<dbReference type="InterPro" id="IPR036322">
    <property type="entry name" value="WD40_repeat_dom_sf"/>
</dbReference>
<protein>
    <submittedName>
        <fullName evidence="5">THO complex subunit 3</fullName>
    </submittedName>
</protein>
<feature type="repeat" description="WD" evidence="4">
    <location>
        <begin position="203"/>
        <end position="235"/>
    </location>
</feature>
<comment type="similarity">
    <text evidence="3">Belongs to the THOC3 family.</text>
</comment>
<dbReference type="InterPro" id="IPR001680">
    <property type="entry name" value="WD40_rpt"/>
</dbReference>
<dbReference type="Pfam" id="PF00400">
    <property type="entry name" value="WD40"/>
    <property type="match status" value="4"/>
</dbReference>
<feature type="repeat" description="WD" evidence="4">
    <location>
        <begin position="41"/>
        <end position="75"/>
    </location>
</feature>
<evidence type="ECO:0000256" key="1">
    <source>
        <dbReference type="ARBA" id="ARBA00022574"/>
    </source>
</evidence>
<evidence type="ECO:0000256" key="3">
    <source>
        <dbReference type="ARBA" id="ARBA00046343"/>
    </source>
</evidence>
<dbReference type="PANTHER" id="PTHR22839">
    <property type="entry name" value="THO COMPLEX SUBUNIT 3 THO3"/>
    <property type="match status" value="1"/>
</dbReference>
<organism evidence="5 6">
    <name type="scientific">Pseudovirgaria hyperparasitica</name>
    <dbReference type="NCBI Taxonomy" id="470096"/>
    <lineage>
        <taxon>Eukaryota</taxon>
        <taxon>Fungi</taxon>
        <taxon>Dikarya</taxon>
        <taxon>Ascomycota</taxon>
        <taxon>Pezizomycotina</taxon>
        <taxon>Dothideomycetes</taxon>
        <taxon>Dothideomycetes incertae sedis</taxon>
        <taxon>Acrospermales</taxon>
        <taxon>Acrospermaceae</taxon>
        <taxon>Pseudovirgaria</taxon>
    </lineage>
</organism>
<dbReference type="PROSITE" id="PS50294">
    <property type="entry name" value="WD_REPEATS_REGION"/>
    <property type="match status" value="3"/>
</dbReference>
<dbReference type="Gene3D" id="2.130.10.10">
    <property type="entry name" value="YVTN repeat-like/Quinoprotein amine dehydrogenase"/>
    <property type="match status" value="2"/>
</dbReference>
<keyword evidence="6" id="KW-1185">Reference proteome</keyword>
<dbReference type="RefSeq" id="XP_033604508.1">
    <property type="nucleotide sequence ID" value="XM_033741639.1"/>
</dbReference>
<dbReference type="GO" id="GO:0006406">
    <property type="term" value="P:mRNA export from nucleus"/>
    <property type="evidence" value="ECO:0007669"/>
    <property type="project" value="InterPro"/>
</dbReference>
<dbReference type="OrthoDB" id="340259at2759"/>
<dbReference type="SMART" id="SM00320">
    <property type="entry name" value="WD40"/>
    <property type="match status" value="5"/>
</dbReference>
<dbReference type="PROSITE" id="PS50082">
    <property type="entry name" value="WD_REPEATS_2"/>
    <property type="match status" value="3"/>
</dbReference>
<feature type="repeat" description="WD" evidence="4">
    <location>
        <begin position="78"/>
        <end position="120"/>
    </location>
</feature>
<dbReference type="Proteomes" id="UP000799437">
    <property type="component" value="Unassembled WGS sequence"/>
</dbReference>
<dbReference type="GO" id="GO:0000445">
    <property type="term" value="C:THO complex part of transcription export complex"/>
    <property type="evidence" value="ECO:0007669"/>
    <property type="project" value="TreeGrafter"/>
</dbReference>
<dbReference type="SUPFAM" id="SSF50978">
    <property type="entry name" value="WD40 repeat-like"/>
    <property type="match status" value="1"/>
</dbReference>
<dbReference type="PRINTS" id="PR00320">
    <property type="entry name" value="GPROTEINBRPT"/>
</dbReference>
<dbReference type="EMBL" id="ML996566">
    <property type="protein sequence ID" value="KAF2762057.1"/>
    <property type="molecule type" value="Genomic_DNA"/>
</dbReference>
<keyword evidence="1 4" id="KW-0853">WD repeat</keyword>
<evidence type="ECO:0000313" key="6">
    <source>
        <dbReference type="Proteomes" id="UP000799437"/>
    </source>
</evidence>
<dbReference type="InterPro" id="IPR020472">
    <property type="entry name" value="WD40_PAC1"/>
</dbReference>
<reference evidence="5" key="1">
    <citation type="journal article" date="2020" name="Stud. Mycol.">
        <title>101 Dothideomycetes genomes: a test case for predicting lifestyles and emergence of pathogens.</title>
        <authorList>
            <person name="Haridas S."/>
            <person name="Albert R."/>
            <person name="Binder M."/>
            <person name="Bloem J."/>
            <person name="Labutti K."/>
            <person name="Salamov A."/>
            <person name="Andreopoulos B."/>
            <person name="Baker S."/>
            <person name="Barry K."/>
            <person name="Bills G."/>
            <person name="Bluhm B."/>
            <person name="Cannon C."/>
            <person name="Castanera R."/>
            <person name="Culley D."/>
            <person name="Daum C."/>
            <person name="Ezra D."/>
            <person name="Gonzalez J."/>
            <person name="Henrissat B."/>
            <person name="Kuo A."/>
            <person name="Liang C."/>
            <person name="Lipzen A."/>
            <person name="Lutzoni F."/>
            <person name="Magnuson J."/>
            <person name="Mondo S."/>
            <person name="Nolan M."/>
            <person name="Ohm R."/>
            <person name="Pangilinan J."/>
            <person name="Park H.-J."/>
            <person name="Ramirez L."/>
            <person name="Alfaro M."/>
            <person name="Sun H."/>
            <person name="Tritt A."/>
            <person name="Yoshinaga Y."/>
            <person name="Zwiers L.-H."/>
            <person name="Turgeon B."/>
            <person name="Goodwin S."/>
            <person name="Spatafora J."/>
            <person name="Crous P."/>
            <person name="Grigoriev I."/>
        </authorList>
    </citation>
    <scope>NUCLEOTIDE SEQUENCE</scope>
    <source>
        <strain evidence="5">CBS 121739</strain>
    </source>
</reference>
<accession>A0A6A6WJP0</accession>
<dbReference type="InterPro" id="IPR019775">
    <property type="entry name" value="WD40_repeat_CS"/>
</dbReference>
<evidence type="ECO:0000313" key="5">
    <source>
        <dbReference type="EMBL" id="KAF2762057.1"/>
    </source>
</evidence>
<evidence type="ECO:0000256" key="2">
    <source>
        <dbReference type="ARBA" id="ARBA00022737"/>
    </source>
</evidence>
<proteinExistence type="inferred from homology"/>
<name>A0A6A6WJP0_9PEZI</name>